<comment type="caution">
    <text evidence="1">The sequence shown here is derived from an EMBL/GenBank/DDBJ whole genome shotgun (WGS) entry which is preliminary data.</text>
</comment>
<dbReference type="EMBL" id="CABWMH010000034">
    <property type="protein sequence ID" value="VXC39645.1"/>
    <property type="molecule type" value="Genomic_DNA"/>
</dbReference>
<reference evidence="1 2" key="1">
    <citation type="submission" date="2019-10" db="EMBL/GenBank/DDBJ databases">
        <authorList>
            <person name="Karimi E."/>
        </authorList>
    </citation>
    <scope>NUCLEOTIDE SEQUENCE [LARGE SCALE GENOMIC DNA]</scope>
    <source>
        <strain evidence="1">Pantoea sp. 111</strain>
    </source>
</reference>
<gene>
    <name evidence="1" type="ORF">PANT111_40150</name>
</gene>
<protein>
    <submittedName>
        <fullName evidence="1">Uncharacterized protein</fullName>
    </submittedName>
</protein>
<accession>A0AAX3JAI1</accession>
<sequence length="39" mass="4476">MAECYMTIYLSQLAELKGNISVTAVLLFRKVSLRKRLES</sequence>
<proteinExistence type="predicted"/>
<dbReference type="Proteomes" id="UP000433737">
    <property type="component" value="Unassembled WGS sequence"/>
</dbReference>
<name>A0AAX3JAI1_9GAMM</name>
<evidence type="ECO:0000313" key="1">
    <source>
        <dbReference type="EMBL" id="VXC39645.1"/>
    </source>
</evidence>
<organism evidence="1 2">
    <name type="scientific">Pantoea brenneri</name>
    <dbReference type="NCBI Taxonomy" id="472694"/>
    <lineage>
        <taxon>Bacteria</taxon>
        <taxon>Pseudomonadati</taxon>
        <taxon>Pseudomonadota</taxon>
        <taxon>Gammaproteobacteria</taxon>
        <taxon>Enterobacterales</taxon>
        <taxon>Erwiniaceae</taxon>
        <taxon>Pantoea</taxon>
    </lineage>
</organism>
<evidence type="ECO:0000313" key="2">
    <source>
        <dbReference type="Proteomes" id="UP000433737"/>
    </source>
</evidence>
<dbReference type="AlphaFoldDB" id="A0AAX3JAI1"/>